<proteinExistence type="predicted"/>
<comment type="caution">
    <text evidence="2">The sequence shown here is derived from an EMBL/GenBank/DDBJ whole genome shotgun (WGS) entry which is preliminary data.</text>
</comment>
<evidence type="ECO:0000313" key="3">
    <source>
        <dbReference type="Proteomes" id="UP000654123"/>
    </source>
</evidence>
<evidence type="ECO:0000256" key="1">
    <source>
        <dbReference type="ARBA" id="ARBA00023172"/>
    </source>
</evidence>
<keyword evidence="1" id="KW-0233">DNA recombination</keyword>
<accession>A0A918ENP0</accession>
<dbReference type="Proteomes" id="UP000654123">
    <property type="component" value="Unassembled WGS sequence"/>
</dbReference>
<dbReference type="GO" id="GO:0015074">
    <property type="term" value="P:DNA integration"/>
    <property type="evidence" value="ECO:0007669"/>
    <property type="project" value="InterPro"/>
</dbReference>
<dbReference type="GO" id="GO:0006310">
    <property type="term" value="P:DNA recombination"/>
    <property type="evidence" value="ECO:0007669"/>
    <property type="project" value="UniProtKB-KW"/>
</dbReference>
<dbReference type="RefSeq" id="WP_308427892.1">
    <property type="nucleotide sequence ID" value="NZ_BMSV01000009.1"/>
</dbReference>
<name>A0A918ENP0_9ACTN</name>
<reference evidence="2" key="1">
    <citation type="journal article" date="2014" name="Int. J. Syst. Evol. Microbiol.">
        <title>Complete genome sequence of Corynebacterium casei LMG S-19264T (=DSM 44701T), isolated from a smear-ripened cheese.</title>
        <authorList>
            <consortium name="US DOE Joint Genome Institute (JGI-PGF)"/>
            <person name="Walter F."/>
            <person name="Albersmeier A."/>
            <person name="Kalinowski J."/>
            <person name="Ruckert C."/>
        </authorList>
    </citation>
    <scope>NUCLEOTIDE SEQUENCE</scope>
    <source>
        <strain evidence="2">JCM 4335</strain>
    </source>
</reference>
<dbReference type="EMBL" id="BMSV01000009">
    <property type="protein sequence ID" value="GGQ20937.1"/>
    <property type="molecule type" value="Genomic_DNA"/>
</dbReference>
<protein>
    <recommendedName>
        <fullName evidence="4">Integrase</fullName>
    </recommendedName>
</protein>
<reference evidence="2" key="2">
    <citation type="submission" date="2020-09" db="EMBL/GenBank/DDBJ databases">
        <authorList>
            <person name="Sun Q."/>
            <person name="Ohkuma M."/>
        </authorList>
    </citation>
    <scope>NUCLEOTIDE SEQUENCE</scope>
    <source>
        <strain evidence="2">JCM 4335</strain>
    </source>
</reference>
<organism evidence="2 3">
    <name type="scientific">Streptomyces roseolilacinus</name>
    <dbReference type="NCBI Taxonomy" id="66904"/>
    <lineage>
        <taxon>Bacteria</taxon>
        <taxon>Bacillati</taxon>
        <taxon>Actinomycetota</taxon>
        <taxon>Actinomycetes</taxon>
        <taxon>Kitasatosporales</taxon>
        <taxon>Streptomycetaceae</taxon>
        <taxon>Streptomyces</taxon>
    </lineage>
</organism>
<evidence type="ECO:0000313" key="2">
    <source>
        <dbReference type="EMBL" id="GGQ20937.1"/>
    </source>
</evidence>
<evidence type="ECO:0008006" key="4">
    <source>
        <dbReference type="Google" id="ProtNLM"/>
    </source>
</evidence>
<gene>
    <name evidence="2" type="ORF">GCM10010249_44490</name>
</gene>
<dbReference type="Gene3D" id="1.10.443.10">
    <property type="entry name" value="Intergrase catalytic core"/>
    <property type="match status" value="1"/>
</dbReference>
<dbReference type="InterPro" id="IPR011010">
    <property type="entry name" value="DNA_brk_join_enz"/>
</dbReference>
<dbReference type="SUPFAM" id="SSF56349">
    <property type="entry name" value="DNA breaking-rejoining enzymes"/>
    <property type="match status" value="1"/>
</dbReference>
<dbReference type="InterPro" id="IPR013762">
    <property type="entry name" value="Integrase-like_cat_sf"/>
</dbReference>
<sequence length="79" mass="8578">MLPPHVFESPTGRRVYDTRHTRLTKWLNDGIPPAQVAEWAGNSVAVLLATYARCVDGQLPDLKRRLEAAGDLPDAPGAG</sequence>
<keyword evidence="3" id="KW-1185">Reference proteome</keyword>
<dbReference type="GO" id="GO:0003677">
    <property type="term" value="F:DNA binding"/>
    <property type="evidence" value="ECO:0007669"/>
    <property type="project" value="InterPro"/>
</dbReference>
<dbReference type="AlphaFoldDB" id="A0A918ENP0"/>